<dbReference type="Proteomes" id="UP000789920">
    <property type="component" value="Unassembled WGS sequence"/>
</dbReference>
<keyword evidence="2" id="KW-1185">Reference proteome</keyword>
<protein>
    <submittedName>
        <fullName evidence="1">19984_t:CDS:1</fullName>
    </submittedName>
</protein>
<evidence type="ECO:0000313" key="1">
    <source>
        <dbReference type="EMBL" id="CAG8802023.1"/>
    </source>
</evidence>
<accession>A0ACA9RN91</accession>
<feature type="non-terminal residue" evidence="1">
    <location>
        <position position="1"/>
    </location>
</feature>
<organism evidence="1 2">
    <name type="scientific">Racocetra persica</name>
    <dbReference type="NCBI Taxonomy" id="160502"/>
    <lineage>
        <taxon>Eukaryota</taxon>
        <taxon>Fungi</taxon>
        <taxon>Fungi incertae sedis</taxon>
        <taxon>Mucoromycota</taxon>
        <taxon>Glomeromycotina</taxon>
        <taxon>Glomeromycetes</taxon>
        <taxon>Diversisporales</taxon>
        <taxon>Gigasporaceae</taxon>
        <taxon>Racocetra</taxon>
    </lineage>
</organism>
<feature type="non-terminal residue" evidence="1">
    <location>
        <position position="72"/>
    </location>
</feature>
<gene>
    <name evidence="1" type="ORF">RPERSI_LOCUS21235</name>
</gene>
<proteinExistence type="predicted"/>
<evidence type="ECO:0000313" key="2">
    <source>
        <dbReference type="Proteomes" id="UP000789920"/>
    </source>
</evidence>
<comment type="caution">
    <text evidence="1">The sequence shown here is derived from an EMBL/GenBank/DDBJ whole genome shotgun (WGS) entry which is preliminary data.</text>
</comment>
<reference evidence="1" key="1">
    <citation type="submission" date="2021-06" db="EMBL/GenBank/DDBJ databases">
        <authorList>
            <person name="Kallberg Y."/>
            <person name="Tangrot J."/>
            <person name="Rosling A."/>
        </authorList>
    </citation>
    <scope>NUCLEOTIDE SEQUENCE</scope>
    <source>
        <strain evidence="1">MA461A</strain>
    </source>
</reference>
<dbReference type="EMBL" id="CAJVQC010061693">
    <property type="protein sequence ID" value="CAG8802023.1"/>
    <property type="molecule type" value="Genomic_DNA"/>
</dbReference>
<name>A0ACA9RN91_9GLOM</name>
<sequence>EVKLDYRNAGELLCAALDKFKEHYNVAKSRFISQLSYYLYDLNHNVDPMARIKSGAQIRVQVESVKRCKVEN</sequence>